<dbReference type="CDD" id="cd17651">
    <property type="entry name" value="A_NRPS_VisG_like"/>
    <property type="match status" value="1"/>
</dbReference>
<keyword evidence="7" id="KW-1185">Reference proteome</keyword>
<feature type="domain" description="Carrier" evidence="5">
    <location>
        <begin position="22"/>
        <end position="97"/>
    </location>
</feature>
<name>A0ABT1Q0Q6_9ACTN</name>
<feature type="region of interest" description="Disordered" evidence="4">
    <location>
        <begin position="2135"/>
        <end position="2156"/>
    </location>
</feature>
<dbReference type="InterPro" id="IPR020845">
    <property type="entry name" value="AMP-binding_CS"/>
</dbReference>
<comment type="caution">
    <text evidence="6">The sequence shown here is derived from an EMBL/GenBank/DDBJ whole genome shotgun (WGS) entry which is preliminary data.</text>
</comment>
<dbReference type="PROSITE" id="PS50075">
    <property type="entry name" value="CARRIER"/>
    <property type="match status" value="3"/>
</dbReference>
<dbReference type="Pfam" id="PF00550">
    <property type="entry name" value="PP-binding"/>
    <property type="match status" value="3"/>
</dbReference>
<dbReference type="InterPro" id="IPR029058">
    <property type="entry name" value="AB_hydrolase_fold"/>
</dbReference>
<dbReference type="InterPro" id="IPR023213">
    <property type="entry name" value="CAT-like_dom_sf"/>
</dbReference>
<sequence>MRAIPEFTAGQAGNSPNAPSDLPQTPAEELLHQIWCAVLGLDRIGREQNFFDLSGQSIDAIRLISQVKAAFDVDITVRTVFEAPTVAALAKAIEAQGGERPRLLPVDRPQPLPLSYAQRRLWFLTQLEGPNPVYNVPVLLRLRGAVDTGALADAVRDLVTRHESLRTVFPTVDGEPRQHIVDPDDAHPEIHVRKVGADGLDEAVREAVSCVFDLACEVPVRVWLLGVGEGEFVLVLVVHHIAADRWSLGALMGDLAEAYGARVGGVVPGWVGLSVQYGDYTVWQRELLGDGGDVGSVLSRQVEYWRGVLEGVPEELDLPYDRVRPAVSSYRGGVVGFVVGAGVHARLGEVARAHGVTMFMVVQAAWVALLSRLGGGVDIAVGTPVAGRLDEALDRLVGFFVNTLVLRVDVSGDPSFGELLGRVRETDLAAFAHQDVPFEHLVEVLNPARSLSRHPLFQTMVGFKNAPDALPELTGLDVSAEPMAYPHAKFDLMAEFAEQRDADGRPAGIEGLLEYAADLFDHDTVDLMAARLVRLLEVVAADPGQSVSRIDVLLPEEQRQLTAGEVGGAVGDRPNATLPALFEEQVARTPAAAAVESDGTEVSYAQLNARANQLARQLVQLGAGPERIVAVALPRSPELVVAVWAVLKTGAAYLPLDLSLPADRIAFMLQDASPSAVLSCTSAASLGDTPVPVLLVDAPESARFPDWDLSDAERTALLRPDHPAYVMYTSGSTGTPKAVTMPGSALVNLTTWHGSALPTGRVAQFTSIGFDVSAQELLTAGLGGGRLSIPDEDLRRDPERFARWLDRRGITELFAPNLVVAAVCEAAESAGLPLAGLRHIAQAGEALTPTDALRRFFEARPGCTLHNHYGPTESHLVTHYTLPADPGEWPWNVPIGSPIPNTAVYVLDERLQPVPTGVRGELYIAGAQLARGYHNRPGLTAERFVADPYGPAGTRMYRTGDLVRRRPDGLLEYLGRTDQQVKIRGNRVELGEIEQALGRHPGVQQSAVVGAEDRLGLKRLVAYVVPRGELDRSALTRHLAASLPDYMLPGEFVELDRLPLTRNGKLDRRALPEPVIESSGTAPRTGLEAALCLLFAELLKLPAVAVDDDFFRLGGHSLLATRLVSRIRAELGLELPIRVLFEAPTPAALAERAAGAAGLTRPALAPTMRPDRVPLSYAQSRLWFLNRLESPSATYNIPIALRLRGEVDQAALQAAIADLSARHEVLRTVYPEGDTGPYQQVLAPESSVPLVHVEQVPESGLAERIAAVADEGFDLACEVPVRVWLLGVGEGEFVLVLVVHHIAADEWSLGVLMGDLAEAYGARVGGVVPGWVGLSVQYGDYTVWQRELLGDGGDVGSVLSRQVEYWRGVLEGVPEELDLPYDRVRPAVSSYRGGVVGFVVGAGVHARLGEVARAHGVTMFMVVQAAWVALLSRLGGGVDIAVGTPVAGRLDEALDRLVGFFVNTLVLRVDVSGDPSFGELLGRVRETDLAAFAHQDVPFEHLVEVLNPARSLSRHPLFQTMVGFKNAPDALPELTGLDVSAEPMAYPHAKFDLSIDLVEDTRHDGECAGLRGELGYSADLFGKATAEAMTVRFQQILQSVAEDPGLRLSRIDVLTPEEHRRPFAEGRSTADEPARPDVVTRVRELAATAPDRVAAAGPDGATSYAQLASMADTVARHLAAYGVRRGEPVAVLAPRGAPLIACFLGVLAAGAAYLPLDVRSPGARNAALCTEAGVRFLLTEQIRRPQAEQIIAELGDPAGLIVPDEPAGSIGDGPLPTVHRPEDLAYVIFTSGSTGRPKGAMVDHAGAHNHLLAMVEELDLSERDRIAFTAPVTFDISVWQMLCALLVGGRVDIPDEDTVRDPQAVFARVSAAGVTVLQVVPSLLRGALDGWDAGLPVPAPTALRWLLVTGEALPADLCRRWLARFPSIPVVNAYGPAECADDVTLAVIDEPDLIADNRVPIGRPIRNTGLYVLDEFLSPVPAGVPGELYVAGPAVGWGYLRRPALTAQAFVPDPFADLPGRRMYRTGDMVRWTTAGRLEFVGRTDQQVKIRGMRIEPGEVEAVLAGRPDVAACAVVVREDQPGDPRLVAYVTPKDAAGTDGEELRRHAASLLPEHLVPSAVMVLDRLPLSANGKLDRSTLPRPEYRRTGPGRAPRTREEEALCGIFAEVLGVERIGIDDSFFDLGGHSLLAVRLINRIRSAMGRELNIRTVFETPSVAGLSSALAAQPAPAKPRLRRMRDAGQ</sequence>
<dbReference type="InterPro" id="IPR000873">
    <property type="entry name" value="AMP-dep_synth/lig_dom"/>
</dbReference>
<dbReference type="InterPro" id="IPR036736">
    <property type="entry name" value="ACP-like_sf"/>
</dbReference>
<dbReference type="Gene3D" id="3.30.300.30">
    <property type="match status" value="2"/>
</dbReference>
<evidence type="ECO:0000313" key="7">
    <source>
        <dbReference type="Proteomes" id="UP001057702"/>
    </source>
</evidence>
<dbReference type="InterPro" id="IPR009081">
    <property type="entry name" value="PP-bd_ACP"/>
</dbReference>
<feature type="domain" description="Carrier" evidence="5">
    <location>
        <begin position="2153"/>
        <end position="2228"/>
    </location>
</feature>
<dbReference type="Gene3D" id="3.30.559.30">
    <property type="entry name" value="Nonribosomal peptide synthetase, condensation domain"/>
    <property type="match status" value="2"/>
</dbReference>
<dbReference type="InterPro" id="IPR020806">
    <property type="entry name" value="PKS_PP-bd"/>
</dbReference>
<evidence type="ECO:0000256" key="1">
    <source>
        <dbReference type="ARBA" id="ARBA00001957"/>
    </source>
</evidence>
<dbReference type="CDD" id="cd19540">
    <property type="entry name" value="LCL_NRPS-like"/>
    <property type="match status" value="2"/>
</dbReference>
<feature type="compositionally biased region" description="Basic and acidic residues" evidence="4">
    <location>
        <begin position="2135"/>
        <end position="2147"/>
    </location>
</feature>
<dbReference type="PANTHER" id="PTHR45527">
    <property type="entry name" value="NONRIBOSOMAL PEPTIDE SYNTHETASE"/>
    <property type="match status" value="1"/>
</dbReference>
<dbReference type="NCBIfam" id="NF003417">
    <property type="entry name" value="PRK04813.1"/>
    <property type="match status" value="2"/>
</dbReference>
<dbReference type="Gene3D" id="2.30.38.10">
    <property type="entry name" value="Luciferase, Domain 3"/>
    <property type="match status" value="2"/>
</dbReference>
<dbReference type="NCBIfam" id="TIGR01733">
    <property type="entry name" value="AA-adenyl-dom"/>
    <property type="match status" value="2"/>
</dbReference>
<accession>A0ABT1Q0Q6</accession>
<dbReference type="EMBL" id="JANFNG010000022">
    <property type="protein sequence ID" value="MCQ4083516.1"/>
    <property type="molecule type" value="Genomic_DNA"/>
</dbReference>
<evidence type="ECO:0000259" key="5">
    <source>
        <dbReference type="PROSITE" id="PS50075"/>
    </source>
</evidence>
<dbReference type="SUPFAM" id="SSF47336">
    <property type="entry name" value="ACP-like"/>
    <property type="match status" value="3"/>
</dbReference>
<keyword evidence="2" id="KW-0596">Phosphopantetheine</keyword>
<feature type="region of interest" description="Disordered" evidence="4">
    <location>
        <begin position="2224"/>
        <end position="2243"/>
    </location>
</feature>
<dbReference type="Pfam" id="PF00501">
    <property type="entry name" value="AMP-binding"/>
    <property type="match status" value="2"/>
</dbReference>
<protein>
    <submittedName>
        <fullName evidence="6">Amino acid adenylation domain-containing protein</fullName>
    </submittedName>
</protein>
<feature type="region of interest" description="Disordered" evidence="4">
    <location>
        <begin position="1"/>
        <end position="24"/>
    </location>
</feature>
<evidence type="ECO:0000256" key="4">
    <source>
        <dbReference type="SAM" id="MobiDB-lite"/>
    </source>
</evidence>
<dbReference type="InterPro" id="IPR010071">
    <property type="entry name" value="AA_adenyl_dom"/>
</dbReference>
<dbReference type="Gene3D" id="3.40.50.1820">
    <property type="entry name" value="alpha/beta hydrolase"/>
    <property type="match status" value="1"/>
</dbReference>
<proteinExistence type="predicted"/>
<dbReference type="Proteomes" id="UP001057702">
    <property type="component" value="Unassembled WGS sequence"/>
</dbReference>
<dbReference type="Pfam" id="PF00668">
    <property type="entry name" value="Condensation"/>
    <property type="match status" value="2"/>
</dbReference>
<dbReference type="SUPFAM" id="SSF56801">
    <property type="entry name" value="Acetyl-CoA synthetase-like"/>
    <property type="match status" value="2"/>
</dbReference>
<dbReference type="InterPro" id="IPR025110">
    <property type="entry name" value="AMP-bd_C"/>
</dbReference>
<dbReference type="Gene3D" id="3.30.559.10">
    <property type="entry name" value="Chloramphenicol acetyltransferase-like domain"/>
    <property type="match status" value="2"/>
</dbReference>
<dbReference type="InterPro" id="IPR045851">
    <property type="entry name" value="AMP-bd_C_sf"/>
</dbReference>
<comment type="cofactor">
    <cofactor evidence="1">
        <name>pantetheine 4'-phosphate</name>
        <dbReference type="ChEBI" id="CHEBI:47942"/>
    </cofactor>
</comment>
<keyword evidence="3" id="KW-0597">Phosphoprotein</keyword>
<dbReference type="RefSeq" id="WP_255922475.1">
    <property type="nucleotide sequence ID" value="NZ_JANFNG010000022.1"/>
</dbReference>
<dbReference type="SMART" id="SM00823">
    <property type="entry name" value="PKS_PP"/>
    <property type="match status" value="3"/>
</dbReference>
<dbReference type="Gene3D" id="1.10.1200.10">
    <property type="entry name" value="ACP-like"/>
    <property type="match status" value="2"/>
</dbReference>
<organism evidence="6 7">
    <name type="scientific">Streptomyces humicola</name>
    <dbReference type="NCBI Taxonomy" id="2953240"/>
    <lineage>
        <taxon>Bacteria</taxon>
        <taxon>Bacillati</taxon>
        <taxon>Actinomycetota</taxon>
        <taxon>Actinomycetes</taxon>
        <taxon>Kitasatosporales</taxon>
        <taxon>Streptomycetaceae</taxon>
        <taxon>Streptomyces</taxon>
    </lineage>
</organism>
<gene>
    <name evidence="6" type="ORF">NGB36_23695</name>
</gene>
<evidence type="ECO:0000256" key="2">
    <source>
        <dbReference type="ARBA" id="ARBA00022450"/>
    </source>
</evidence>
<reference evidence="6" key="1">
    <citation type="submission" date="2022-06" db="EMBL/GenBank/DDBJ databases">
        <title>Draft genome sequence of Streptomyces sp. RB6PN25 isolated from peat swamp forest in Thailand.</title>
        <authorList>
            <person name="Duangmal K."/>
            <person name="Klaysubun C."/>
        </authorList>
    </citation>
    <scope>NUCLEOTIDE SEQUENCE</scope>
    <source>
        <strain evidence="6">RB6PN25</strain>
    </source>
</reference>
<evidence type="ECO:0000313" key="6">
    <source>
        <dbReference type="EMBL" id="MCQ4083516.1"/>
    </source>
</evidence>
<dbReference type="Gene3D" id="3.40.50.980">
    <property type="match status" value="4"/>
</dbReference>
<dbReference type="PANTHER" id="PTHR45527:SF1">
    <property type="entry name" value="FATTY ACID SYNTHASE"/>
    <property type="match status" value="1"/>
</dbReference>
<dbReference type="PROSITE" id="PS00455">
    <property type="entry name" value="AMP_BINDING"/>
    <property type="match status" value="2"/>
</dbReference>
<dbReference type="InterPro" id="IPR001242">
    <property type="entry name" value="Condensation_dom"/>
</dbReference>
<evidence type="ECO:0000256" key="3">
    <source>
        <dbReference type="ARBA" id="ARBA00022553"/>
    </source>
</evidence>
<feature type="domain" description="Carrier" evidence="5">
    <location>
        <begin position="1082"/>
        <end position="1157"/>
    </location>
</feature>
<dbReference type="Pfam" id="PF13193">
    <property type="entry name" value="AMP-binding_C"/>
    <property type="match status" value="2"/>
</dbReference>
<dbReference type="SUPFAM" id="SSF52777">
    <property type="entry name" value="CoA-dependent acyltransferases"/>
    <property type="match status" value="4"/>
</dbReference>
<dbReference type="CDD" id="cd05930">
    <property type="entry name" value="A_NRPS"/>
    <property type="match status" value="1"/>
</dbReference>
<dbReference type="InterPro" id="IPR006162">
    <property type="entry name" value="Ppantetheine_attach_site"/>
</dbReference>
<dbReference type="PROSITE" id="PS00012">
    <property type="entry name" value="PHOSPHOPANTETHEINE"/>
    <property type="match status" value="2"/>
</dbReference>